<comment type="caution">
    <text evidence="2">The sequence shown here is derived from an EMBL/GenBank/DDBJ whole genome shotgun (WGS) entry which is preliminary data.</text>
</comment>
<dbReference type="Proteomes" id="UP001237642">
    <property type="component" value="Unassembled WGS sequence"/>
</dbReference>
<dbReference type="InterPro" id="IPR006527">
    <property type="entry name" value="F-box-assoc_dom_typ1"/>
</dbReference>
<evidence type="ECO:0000259" key="1">
    <source>
        <dbReference type="Pfam" id="PF07734"/>
    </source>
</evidence>
<evidence type="ECO:0000313" key="3">
    <source>
        <dbReference type="Proteomes" id="UP001237642"/>
    </source>
</evidence>
<protein>
    <recommendedName>
        <fullName evidence="1">F-box associated beta-propeller type 1 domain-containing protein</fullName>
    </recommendedName>
</protein>
<dbReference type="EMBL" id="JAUIZM010000011">
    <property type="protein sequence ID" value="KAK1355541.1"/>
    <property type="molecule type" value="Genomic_DNA"/>
</dbReference>
<gene>
    <name evidence="2" type="ORF">POM88_048797</name>
</gene>
<dbReference type="PANTHER" id="PTHR31672:SF13">
    <property type="entry name" value="F-BOX PROTEIN CPR30-LIKE"/>
    <property type="match status" value="1"/>
</dbReference>
<reference evidence="2" key="2">
    <citation type="submission" date="2023-05" db="EMBL/GenBank/DDBJ databases">
        <authorList>
            <person name="Schelkunov M.I."/>
        </authorList>
    </citation>
    <scope>NUCLEOTIDE SEQUENCE</scope>
    <source>
        <strain evidence="2">Hsosn_3</strain>
        <tissue evidence="2">Leaf</tissue>
    </source>
</reference>
<feature type="domain" description="F-box associated beta-propeller type 1" evidence="1">
    <location>
        <begin position="15"/>
        <end position="113"/>
    </location>
</feature>
<organism evidence="2 3">
    <name type="scientific">Heracleum sosnowskyi</name>
    <dbReference type="NCBI Taxonomy" id="360622"/>
    <lineage>
        <taxon>Eukaryota</taxon>
        <taxon>Viridiplantae</taxon>
        <taxon>Streptophyta</taxon>
        <taxon>Embryophyta</taxon>
        <taxon>Tracheophyta</taxon>
        <taxon>Spermatophyta</taxon>
        <taxon>Magnoliopsida</taxon>
        <taxon>eudicotyledons</taxon>
        <taxon>Gunneridae</taxon>
        <taxon>Pentapetalae</taxon>
        <taxon>asterids</taxon>
        <taxon>campanulids</taxon>
        <taxon>Apiales</taxon>
        <taxon>Apiaceae</taxon>
        <taxon>Apioideae</taxon>
        <taxon>apioid superclade</taxon>
        <taxon>Tordylieae</taxon>
        <taxon>Tordyliinae</taxon>
        <taxon>Heracleum</taxon>
    </lineage>
</organism>
<keyword evidence="3" id="KW-1185">Reference proteome</keyword>
<dbReference type="Pfam" id="PF07734">
    <property type="entry name" value="FBA_1"/>
    <property type="match status" value="1"/>
</dbReference>
<accession>A0AAD8GX14</accession>
<dbReference type="InterPro" id="IPR050796">
    <property type="entry name" value="SCF_F-box_component"/>
</dbReference>
<dbReference type="AlphaFoldDB" id="A0AAD8GX14"/>
<name>A0AAD8GX14_9APIA</name>
<proteinExistence type="predicted"/>
<evidence type="ECO:0000313" key="2">
    <source>
        <dbReference type="EMBL" id="KAK1355541.1"/>
    </source>
</evidence>
<dbReference type="PANTHER" id="PTHR31672">
    <property type="entry name" value="BNACNNG10540D PROTEIN"/>
    <property type="match status" value="1"/>
</dbReference>
<reference evidence="2" key="1">
    <citation type="submission" date="2023-02" db="EMBL/GenBank/DDBJ databases">
        <title>Genome of toxic invasive species Heracleum sosnowskyi carries increased number of genes despite the absence of recent whole-genome duplications.</title>
        <authorList>
            <person name="Schelkunov M."/>
            <person name="Shtratnikova V."/>
            <person name="Makarenko M."/>
            <person name="Klepikova A."/>
            <person name="Omelchenko D."/>
            <person name="Novikova G."/>
            <person name="Obukhova E."/>
            <person name="Bogdanov V."/>
            <person name="Penin A."/>
            <person name="Logacheva M."/>
        </authorList>
    </citation>
    <scope>NUCLEOTIDE SEQUENCE</scope>
    <source>
        <strain evidence="2">Hsosn_3</strain>
        <tissue evidence="2">Leaf</tissue>
    </source>
</reference>
<sequence length="123" mass="14242">MVWLRLRYVGLVMIDDYKVVRVGQFAGDNQFYLVVVVYSMKTDSWTRIQDVPGNVCITPERGRFANGVLYWVAMKYQVDIRGSFVGFHLGLGKFTEVPCPTVRGKVFFLVSVREFLAYFFHVL</sequence>